<evidence type="ECO:0000313" key="2">
    <source>
        <dbReference type="EMBL" id="KAL1860523.1"/>
    </source>
</evidence>
<feature type="compositionally biased region" description="Polar residues" evidence="1">
    <location>
        <begin position="1"/>
        <end position="37"/>
    </location>
</feature>
<dbReference type="Proteomes" id="UP001583177">
    <property type="component" value="Unassembled WGS sequence"/>
</dbReference>
<feature type="region of interest" description="Disordered" evidence="1">
    <location>
        <begin position="1"/>
        <end position="90"/>
    </location>
</feature>
<feature type="compositionally biased region" description="Low complexity" evidence="1">
    <location>
        <begin position="38"/>
        <end position="47"/>
    </location>
</feature>
<comment type="caution">
    <text evidence="2">The sequence shown here is derived from an EMBL/GenBank/DDBJ whole genome shotgun (WGS) entry which is preliminary data.</text>
</comment>
<evidence type="ECO:0000256" key="1">
    <source>
        <dbReference type="SAM" id="MobiDB-lite"/>
    </source>
</evidence>
<dbReference type="EMBL" id="JAWRVE010000091">
    <property type="protein sequence ID" value="KAL1860523.1"/>
    <property type="molecule type" value="Genomic_DNA"/>
</dbReference>
<keyword evidence="3" id="KW-1185">Reference proteome</keyword>
<evidence type="ECO:0008006" key="4">
    <source>
        <dbReference type="Google" id="ProtNLM"/>
    </source>
</evidence>
<gene>
    <name evidence="2" type="ORF">Daus18300_009155</name>
</gene>
<sequence>MSSNTQNTIQTGAGASGSDNESISSLSSRTANLNFGGSSSPAPASSEASDEVGDITIVKGFEIPPEGPNEDGEIPFLDKSGKPVGESTQPENFASWPEYLVYCRQGPKIKIRLAVVDAEGEKVGFRKVDYPKKLLYDQSEYFRALYRSGRNMREFEVGHLDLTDIDIVDFERLVMVITSGHPGSRHNIGPTERTLGDLLQTSALCDRFIMNQVRGWVATMMNEYLQEMSAWSVKYHHEVIARPNAGLERQHRAMALDVCDAYGQSLQMEPEKLPIQPKRYVSFLITSCPRVLLASVMEEFSENLILALTREMLVPTA</sequence>
<protein>
    <recommendedName>
        <fullName evidence="4">BTB domain-containing protein</fullName>
    </recommendedName>
</protein>
<evidence type="ECO:0000313" key="3">
    <source>
        <dbReference type="Proteomes" id="UP001583177"/>
    </source>
</evidence>
<name>A0ABR3WF88_9PEZI</name>
<organism evidence="2 3">
    <name type="scientific">Diaporthe australafricana</name>
    <dbReference type="NCBI Taxonomy" id="127596"/>
    <lineage>
        <taxon>Eukaryota</taxon>
        <taxon>Fungi</taxon>
        <taxon>Dikarya</taxon>
        <taxon>Ascomycota</taxon>
        <taxon>Pezizomycotina</taxon>
        <taxon>Sordariomycetes</taxon>
        <taxon>Sordariomycetidae</taxon>
        <taxon>Diaporthales</taxon>
        <taxon>Diaporthaceae</taxon>
        <taxon>Diaporthe</taxon>
    </lineage>
</organism>
<reference evidence="2 3" key="1">
    <citation type="journal article" date="2024" name="IMA Fungus">
        <title>IMA Genome - F19 : A genome assembly and annotation guide to empower mycologists, including annotated draft genome sequences of Ceratocystis pirilliformis, Diaporthe australafricana, Fusarium ophioides, Paecilomyces lecythidis, and Sporothrix stenoceras.</title>
        <authorList>
            <person name="Aylward J."/>
            <person name="Wilson A.M."/>
            <person name="Visagie C.M."/>
            <person name="Spraker J."/>
            <person name="Barnes I."/>
            <person name="Buitendag C."/>
            <person name="Ceriani C."/>
            <person name="Del Mar Angel L."/>
            <person name="du Plessis D."/>
            <person name="Fuchs T."/>
            <person name="Gasser K."/>
            <person name="Kramer D."/>
            <person name="Li W."/>
            <person name="Munsamy K."/>
            <person name="Piso A."/>
            <person name="Price J.L."/>
            <person name="Sonnekus B."/>
            <person name="Thomas C."/>
            <person name="van der Nest A."/>
            <person name="van Dijk A."/>
            <person name="van Heerden A."/>
            <person name="van Vuuren N."/>
            <person name="Yilmaz N."/>
            <person name="Duong T.A."/>
            <person name="van der Merwe N.A."/>
            <person name="Wingfield M.J."/>
            <person name="Wingfield B.D."/>
        </authorList>
    </citation>
    <scope>NUCLEOTIDE SEQUENCE [LARGE SCALE GENOMIC DNA]</scope>
    <source>
        <strain evidence="2 3">CMW 18300</strain>
    </source>
</reference>
<proteinExistence type="predicted"/>
<accession>A0ABR3WF88</accession>